<reference evidence="1 3" key="1">
    <citation type="submission" date="2018-06" db="EMBL/GenBank/DDBJ databases">
        <authorList>
            <consortium name="Pathogen Informatics"/>
            <person name="Doyle S."/>
        </authorList>
    </citation>
    <scope>NUCLEOTIDE SEQUENCE [LARGE SCALE GENOMIC DNA]</scope>
    <source>
        <strain evidence="1 3">NCTC11012</strain>
    </source>
</reference>
<name>A0A378QQ21_9GAMM</name>
<proteinExistence type="predicted"/>
<evidence type="ECO:0000313" key="1">
    <source>
        <dbReference type="EMBL" id="STZ02996.1"/>
    </source>
</evidence>
<dbReference type="Proteomes" id="UP000254618">
    <property type="component" value="Unassembled WGS sequence"/>
</dbReference>
<sequence>MRDWNTGDENGLNSVPSYLDWIDIDDEFLNRDNPKKDCDNDDLDDVPF</sequence>
<dbReference type="EMBL" id="UGQF01000001">
    <property type="protein sequence ID" value="STZ02996.1"/>
    <property type="molecule type" value="Genomic_DNA"/>
</dbReference>
<organism evidence="1 3">
    <name type="scientific">Moraxella equi</name>
    <dbReference type="NCBI Taxonomy" id="60442"/>
    <lineage>
        <taxon>Bacteria</taxon>
        <taxon>Pseudomonadati</taxon>
        <taxon>Pseudomonadota</taxon>
        <taxon>Gammaproteobacteria</taxon>
        <taxon>Moraxellales</taxon>
        <taxon>Moraxellaceae</taxon>
        <taxon>Moraxella</taxon>
    </lineage>
</organism>
<dbReference type="AlphaFoldDB" id="A0A378QQ21"/>
<evidence type="ECO:0000313" key="3">
    <source>
        <dbReference type="Proteomes" id="UP000254618"/>
    </source>
</evidence>
<protein>
    <submittedName>
        <fullName evidence="1">Uncharacterized protein</fullName>
    </submittedName>
</protein>
<evidence type="ECO:0000313" key="2">
    <source>
        <dbReference type="EMBL" id="STZ03010.1"/>
    </source>
</evidence>
<dbReference type="RefSeq" id="WP_158080742.1">
    <property type="nucleotide sequence ID" value="NZ_MXAP01000129.1"/>
</dbReference>
<dbReference type="EMBL" id="UGQF01000001">
    <property type="protein sequence ID" value="STZ03010.1"/>
    <property type="molecule type" value="Genomic_DNA"/>
</dbReference>
<gene>
    <name evidence="1" type="ORF">NCTC11012_01226</name>
    <name evidence="2" type="ORF">NCTC11012_01240</name>
</gene>
<accession>A0A378QQ21</accession>